<dbReference type="Gene3D" id="3.10.100.10">
    <property type="entry name" value="Mannose-Binding Protein A, subunit A"/>
    <property type="match status" value="1"/>
</dbReference>
<proteinExistence type="predicted"/>
<dbReference type="OrthoDB" id="10057776at2759"/>
<organism evidence="1">
    <name type="scientific">Cyprideis torosa</name>
    <dbReference type="NCBI Taxonomy" id="163714"/>
    <lineage>
        <taxon>Eukaryota</taxon>
        <taxon>Metazoa</taxon>
        <taxon>Ecdysozoa</taxon>
        <taxon>Arthropoda</taxon>
        <taxon>Crustacea</taxon>
        <taxon>Oligostraca</taxon>
        <taxon>Ostracoda</taxon>
        <taxon>Podocopa</taxon>
        <taxon>Podocopida</taxon>
        <taxon>Cytherocopina</taxon>
        <taxon>Cytheroidea</taxon>
        <taxon>Cytherideidae</taxon>
        <taxon>Cyprideis</taxon>
    </lineage>
</organism>
<name>A0A7R8ZH39_9CRUS</name>
<dbReference type="PANTHER" id="PTHR22803">
    <property type="entry name" value="MANNOSE, PHOSPHOLIPASE, LECTIN RECEPTOR RELATED"/>
    <property type="match status" value="1"/>
</dbReference>
<dbReference type="SUPFAM" id="SSF56436">
    <property type="entry name" value="C-type lectin-like"/>
    <property type="match status" value="1"/>
</dbReference>
<protein>
    <submittedName>
        <fullName evidence="1">Uncharacterized protein</fullName>
    </submittedName>
</protein>
<dbReference type="PROSITE" id="PS50041">
    <property type="entry name" value="C_TYPE_LECTIN_2"/>
    <property type="match status" value="1"/>
</dbReference>
<evidence type="ECO:0000313" key="1">
    <source>
        <dbReference type="EMBL" id="CAD7224021.1"/>
    </source>
</evidence>
<dbReference type="SMART" id="SM00034">
    <property type="entry name" value="CLECT"/>
    <property type="match status" value="1"/>
</dbReference>
<dbReference type="AlphaFoldDB" id="A0A7R8ZH39"/>
<reference evidence="1" key="1">
    <citation type="submission" date="2020-11" db="EMBL/GenBank/DDBJ databases">
        <authorList>
            <person name="Tran Van P."/>
        </authorList>
    </citation>
    <scope>NUCLEOTIDE SEQUENCE</scope>
</reference>
<dbReference type="PROSITE" id="PS00615">
    <property type="entry name" value="C_TYPE_LECTIN_1"/>
    <property type="match status" value="1"/>
</dbReference>
<accession>A0A7R8ZH39</accession>
<dbReference type="Pfam" id="PF00059">
    <property type="entry name" value="Lectin_C"/>
    <property type="match status" value="1"/>
</dbReference>
<sequence>MDFPVLFFVFGFISLSHCGPHSPESRAFCTDCELCSGTFSKCEAQCAANDQFPVRLMEESDQFWICTSPLELESECAEDSECQLSVPSSVCRNGKCACKPGTVRGNQTLCIQPVLGGPCPEDMACSSFIANSHCNETSMCACVEGTTAAFTNMSCITPGLGISCPAYPKKCSDFIGNSVCSNRTSTCTCLLGYVEGMDGSCTSAGNGEMCPKYVTCNDFILNSVCHKETWTCSCGVNMAPDLNNVCVNVQLGMPCPAAQNCSSLIPNSQCDSATDTCECKDGFQEATSKCVRCLEGGVVNLSTNKCYYLKTVTGIKWDQARDFCLSDGMHLVSIHSAAENTFVHNLAGVSWIGLNDVATEGEFVWSDGSPTNYANWKASEPNNYDGIEDCGVIDADGKWNDFPCHYGKSKFVCTGSIVGDAS</sequence>
<dbReference type="InterPro" id="IPR016187">
    <property type="entry name" value="CTDL_fold"/>
</dbReference>
<dbReference type="EMBL" id="OB660292">
    <property type="protein sequence ID" value="CAD7224021.1"/>
    <property type="molecule type" value="Genomic_DNA"/>
</dbReference>
<dbReference type="InterPro" id="IPR016186">
    <property type="entry name" value="C-type_lectin-like/link_sf"/>
</dbReference>
<gene>
    <name evidence="1" type="ORF">CTOB1V02_LOCUS1991</name>
</gene>
<dbReference type="InterPro" id="IPR001304">
    <property type="entry name" value="C-type_lectin-like"/>
</dbReference>
<dbReference type="InterPro" id="IPR050111">
    <property type="entry name" value="C-type_lectin/snaclec_domain"/>
</dbReference>
<dbReference type="InterPro" id="IPR018378">
    <property type="entry name" value="C-type_lectin_CS"/>
</dbReference>